<dbReference type="AlphaFoldDB" id="A0A0A6P6X6"/>
<name>A0A0A6P6X6_9GAMM</name>
<evidence type="ECO:0000313" key="2">
    <source>
        <dbReference type="Proteomes" id="UP000030428"/>
    </source>
</evidence>
<dbReference type="EMBL" id="JSZA02000048">
    <property type="protein sequence ID" value="KHD06543.1"/>
    <property type="molecule type" value="Genomic_DNA"/>
</dbReference>
<protein>
    <submittedName>
        <fullName evidence="1">Uncharacterized protein</fullName>
    </submittedName>
</protein>
<reference evidence="1 2" key="1">
    <citation type="journal article" date="2016" name="Front. Microbiol.">
        <title>Single-Cell (Meta-)Genomics of a Dimorphic Candidatus Thiomargarita nelsonii Reveals Genomic Plasticity.</title>
        <authorList>
            <person name="Flood B.E."/>
            <person name="Fliss P."/>
            <person name="Jones D.S."/>
            <person name="Dick G.J."/>
            <person name="Jain S."/>
            <person name="Kaster A.K."/>
            <person name="Winkel M."/>
            <person name="Mussmann M."/>
            <person name="Bailey J."/>
        </authorList>
    </citation>
    <scope>NUCLEOTIDE SEQUENCE [LARGE SCALE GENOMIC DNA]</scope>
    <source>
        <strain evidence="1">Hydrate Ridge</strain>
    </source>
</reference>
<accession>A0A0A6P6X6</accession>
<organism evidence="1 2">
    <name type="scientific">Candidatus Thiomargarita nelsonii</name>
    <dbReference type="NCBI Taxonomy" id="1003181"/>
    <lineage>
        <taxon>Bacteria</taxon>
        <taxon>Pseudomonadati</taxon>
        <taxon>Pseudomonadota</taxon>
        <taxon>Gammaproteobacteria</taxon>
        <taxon>Thiotrichales</taxon>
        <taxon>Thiotrichaceae</taxon>
        <taxon>Thiomargarita</taxon>
    </lineage>
</organism>
<proteinExistence type="predicted"/>
<evidence type="ECO:0000313" key="1">
    <source>
        <dbReference type="EMBL" id="KHD06543.1"/>
    </source>
</evidence>
<sequence length="223" mass="25748">MKKPAMLIALMCLTIWLIFLAASWGVAGLVANEASYEMQQWEKQNIVKTGHWQQTQTTLRVAQFFESAQPKFLEEMGKANYLLFRYGTITAAEKYMALSLALEYYVDAALQKPVSAYTWANIAILKNRLRQYDAQFITALENATFLGPWEPFVQEAIADIGLAAWYRLPKERLEKGRSIIFATLERGMHSQAKLMRTLIKKHRREYVICRYSQKKTELTGFCL</sequence>
<comment type="caution">
    <text evidence="1">The sequence shown here is derived from an EMBL/GenBank/DDBJ whole genome shotgun (WGS) entry which is preliminary data.</text>
</comment>
<gene>
    <name evidence="1" type="ORF">PN36_14145</name>
</gene>
<keyword evidence="2" id="KW-1185">Reference proteome</keyword>
<dbReference type="Proteomes" id="UP000030428">
    <property type="component" value="Unassembled WGS sequence"/>
</dbReference>